<feature type="compositionally biased region" description="Basic and acidic residues" evidence="11">
    <location>
        <begin position="614"/>
        <end position="676"/>
    </location>
</feature>
<dbReference type="SUPFAM" id="SSF52540">
    <property type="entry name" value="P-loop containing nucleoside triphosphate hydrolases"/>
    <property type="match status" value="1"/>
</dbReference>
<dbReference type="NCBIfam" id="TIGR00614">
    <property type="entry name" value="recQ_fam"/>
    <property type="match status" value="1"/>
</dbReference>
<dbReference type="PANTHER" id="PTHR13710:SF152">
    <property type="entry name" value="ATP-DEPENDENT DNA HELICASE Q5"/>
    <property type="match status" value="1"/>
</dbReference>
<dbReference type="Pfam" id="PF00271">
    <property type="entry name" value="Helicase_C"/>
    <property type="match status" value="1"/>
</dbReference>
<dbReference type="SMART" id="SM00490">
    <property type="entry name" value="HELICc"/>
    <property type="match status" value="1"/>
</dbReference>
<dbReference type="Gene3D" id="3.40.50.300">
    <property type="entry name" value="P-loop containing nucleotide triphosphate hydrolases"/>
    <property type="match status" value="2"/>
</dbReference>
<dbReference type="PROSITE" id="PS00690">
    <property type="entry name" value="DEAH_ATP_HELICASE"/>
    <property type="match status" value="1"/>
</dbReference>
<keyword evidence="5 10" id="KW-0067">ATP-binding</keyword>
<evidence type="ECO:0000256" key="6">
    <source>
        <dbReference type="ARBA" id="ARBA00023125"/>
    </source>
</evidence>
<feature type="region of interest" description="Disordered" evidence="11">
    <location>
        <begin position="614"/>
        <end position="748"/>
    </location>
</feature>
<dbReference type="Pfam" id="PF16124">
    <property type="entry name" value="RecQ_Zn_bind"/>
    <property type="match status" value="1"/>
</dbReference>
<dbReference type="CDD" id="cd18794">
    <property type="entry name" value="SF2_C_RecQ"/>
    <property type="match status" value="1"/>
</dbReference>
<comment type="similarity">
    <text evidence="1 10">Belongs to the helicase family. RecQ subfamily.</text>
</comment>
<evidence type="ECO:0000256" key="9">
    <source>
        <dbReference type="ARBA" id="ARBA00049360"/>
    </source>
</evidence>
<dbReference type="Proteomes" id="UP000695000">
    <property type="component" value="Unplaced"/>
</dbReference>
<evidence type="ECO:0000256" key="8">
    <source>
        <dbReference type="ARBA" id="ARBA00034617"/>
    </source>
</evidence>
<dbReference type="SMART" id="SM00487">
    <property type="entry name" value="DEXDc"/>
    <property type="match status" value="1"/>
</dbReference>
<dbReference type="RefSeq" id="XP_017775477.1">
    <property type="nucleotide sequence ID" value="XM_017919988.1"/>
</dbReference>
<dbReference type="Pfam" id="PF00270">
    <property type="entry name" value="DEAD"/>
    <property type="match status" value="1"/>
</dbReference>
<evidence type="ECO:0000259" key="12">
    <source>
        <dbReference type="PROSITE" id="PS51192"/>
    </source>
</evidence>
<evidence type="ECO:0000256" key="5">
    <source>
        <dbReference type="ARBA" id="ARBA00022840"/>
    </source>
</evidence>
<reference evidence="15" key="1">
    <citation type="submission" date="2025-08" db="UniProtKB">
        <authorList>
            <consortium name="RefSeq"/>
        </authorList>
    </citation>
    <scope>IDENTIFICATION</scope>
    <source>
        <tissue evidence="15">Whole Larva</tissue>
    </source>
</reference>
<evidence type="ECO:0000256" key="1">
    <source>
        <dbReference type="ARBA" id="ARBA00005446"/>
    </source>
</evidence>
<evidence type="ECO:0000313" key="14">
    <source>
        <dbReference type="Proteomes" id="UP000695000"/>
    </source>
</evidence>
<dbReference type="InterPro" id="IPR011545">
    <property type="entry name" value="DEAD/DEAH_box_helicase_dom"/>
</dbReference>
<comment type="catalytic activity">
    <reaction evidence="8 10">
        <text>Couples ATP hydrolysis with the unwinding of duplex DNA by translocating in the 3'-5' direction.</text>
        <dbReference type="EC" id="5.6.2.4"/>
    </reaction>
</comment>
<keyword evidence="3 10" id="KW-0378">Hydrolase</keyword>
<evidence type="ECO:0000256" key="2">
    <source>
        <dbReference type="ARBA" id="ARBA00022741"/>
    </source>
</evidence>
<dbReference type="InterPro" id="IPR014001">
    <property type="entry name" value="Helicase_ATP-bd"/>
</dbReference>
<dbReference type="InterPro" id="IPR004589">
    <property type="entry name" value="DNA_helicase_ATP-dep_RecQ"/>
</dbReference>
<organism evidence="14 15">
    <name type="scientific">Nicrophorus vespilloides</name>
    <name type="common">Boreal carrion beetle</name>
    <dbReference type="NCBI Taxonomy" id="110193"/>
    <lineage>
        <taxon>Eukaryota</taxon>
        <taxon>Metazoa</taxon>
        <taxon>Ecdysozoa</taxon>
        <taxon>Arthropoda</taxon>
        <taxon>Hexapoda</taxon>
        <taxon>Insecta</taxon>
        <taxon>Pterygota</taxon>
        <taxon>Neoptera</taxon>
        <taxon>Endopterygota</taxon>
        <taxon>Coleoptera</taxon>
        <taxon>Polyphaga</taxon>
        <taxon>Staphyliniformia</taxon>
        <taxon>Silphidae</taxon>
        <taxon>Nicrophorinae</taxon>
        <taxon>Nicrophorus</taxon>
    </lineage>
</organism>
<keyword evidence="4 10" id="KW-0347">Helicase</keyword>
<sequence length="822" mass="93813">MDENTVLEALQQHFKFATFKSQLQQNAVMEIVKGENDVLVSMPTGSGKSLCYQLPAVLKPNKITIVFSPLLALIKDQIDHMLALKIRAASLNSKTLKAEREALLMDLKTTTPNTRLLYITPEQAATNTFKELFKNLTKFNKVAYLVVDEAHCVSQWGHDFRPDYLKLGELRNDNKIPVIALTATAGVEVTKDIVNSLKLSIDHRKFKTSSFRSNLYYDVFYQNIVDDMYKHLKDFILECLNSEEEKELPKEERSCGIVYCRTREQTEIIAEKLNSMGIRSQCYHAGLKNKERLDFQEQWQSGDYPVICATISFGMGVDKSSVRFVIHWGIPKDPASYYQESGRAGRDGKPSKCRIYYNKADKKAVEFHLTRDLGKAQDNVSKKLNAQSAMNGFAKIVQYCETVLECRHKLFSKYFGDPPPNCMKNCDICTNRKVVADMVELFHTKNIQFSTTQENVDFEDMYGGGRKGQNDELENYGNECESDGERESKAKKQTDEFIKKQFAIRKNPKIAFIKKCTTDGQIHEALATHEVQPAKNETLSDLFRNIKKDQTIRKRKQDNQEPEDNKKLKTCFVKASELIQMEVEPPEDEGENTITNYFKKTNINKFSELIDSEHKSDLQKHEEIVPENNKSNELEVTKSDESNVSSVDKDVMLKVREEESVSRIEDLERKTEDALRSKSNNNCHVKSKPKVVPVSKPQPVPKPSEKPKVEGQSTSTKDINSKVKKLFGADSDNEQSDTNKYTPNKIDDKDKSKKLNKVNAGVLVVKLLNPAFSEGRFESKETFKSISRAITHAFIGKDVNDIKMYVRNFLEKNQVITSKTEV</sequence>
<feature type="domain" description="Helicase ATP-binding" evidence="12">
    <location>
        <begin position="29"/>
        <end position="203"/>
    </location>
</feature>
<dbReference type="GeneID" id="108561870"/>
<comment type="catalytic activity">
    <reaction evidence="9 10">
        <text>ATP + H2O = ADP + phosphate + H(+)</text>
        <dbReference type="Rhea" id="RHEA:13065"/>
        <dbReference type="ChEBI" id="CHEBI:15377"/>
        <dbReference type="ChEBI" id="CHEBI:15378"/>
        <dbReference type="ChEBI" id="CHEBI:30616"/>
        <dbReference type="ChEBI" id="CHEBI:43474"/>
        <dbReference type="ChEBI" id="CHEBI:456216"/>
    </reaction>
</comment>
<keyword evidence="14" id="KW-1185">Reference proteome</keyword>
<dbReference type="EC" id="5.6.2.4" evidence="10"/>
<dbReference type="InterPro" id="IPR032284">
    <property type="entry name" value="RecQ_Zn-bd"/>
</dbReference>
<evidence type="ECO:0000256" key="11">
    <source>
        <dbReference type="SAM" id="MobiDB-lite"/>
    </source>
</evidence>
<evidence type="ECO:0000256" key="10">
    <source>
        <dbReference type="RuleBase" id="RU364117"/>
    </source>
</evidence>
<dbReference type="PANTHER" id="PTHR13710">
    <property type="entry name" value="DNA HELICASE RECQ FAMILY MEMBER"/>
    <property type="match status" value="1"/>
</dbReference>
<dbReference type="InterPro" id="IPR001650">
    <property type="entry name" value="Helicase_C-like"/>
</dbReference>
<accession>A0ABM1MLM7</accession>
<dbReference type="InterPro" id="IPR002464">
    <property type="entry name" value="DNA/RNA_helicase_DEAH_CS"/>
</dbReference>
<protein>
    <recommendedName>
        <fullName evidence="10">ATP-dependent DNA helicase</fullName>
        <ecNumber evidence="10">5.6.2.4</ecNumber>
    </recommendedName>
</protein>
<evidence type="ECO:0000256" key="3">
    <source>
        <dbReference type="ARBA" id="ARBA00022801"/>
    </source>
</evidence>
<name>A0ABM1MLM7_NICVS</name>
<keyword evidence="2 10" id="KW-0547">Nucleotide-binding</keyword>
<feature type="domain" description="Helicase C-terminal" evidence="13">
    <location>
        <begin position="231"/>
        <end position="388"/>
    </location>
</feature>
<feature type="region of interest" description="Disordered" evidence="11">
    <location>
        <begin position="467"/>
        <end position="490"/>
    </location>
</feature>
<evidence type="ECO:0000313" key="15">
    <source>
        <dbReference type="RefSeq" id="XP_017775477.1"/>
    </source>
</evidence>
<evidence type="ECO:0000256" key="4">
    <source>
        <dbReference type="ARBA" id="ARBA00022806"/>
    </source>
</evidence>
<evidence type="ECO:0000256" key="7">
    <source>
        <dbReference type="ARBA" id="ARBA00023242"/>
    </source>
</evidence>
<keyword evidence="6" id="KW-0238">DNA-binding</keyword>
<gene>
    <name evidence="15" type="primary">LOC108561870</name>
</gene>
<comment type="subcellular location">
    <subcellularLocation>
        <location evidence="10">Nucleus</location>
    </subcellularLocation>
</comment>
<dbReference type="InterPro" id="IPR027417">
    <property type="entry name" value="P-loop_NTPase"/>
</dbReference>
<dbReference type="GO" id="GO:0004386">
    <property type="term" value="F:helicase activity"/>
    <property type="evidence" value="ECO:0007669"/>
    <property type="project" value="UniProtKB-KW"/>
</dbReference>
<keyword evidence="7 10" id="KW-0539">Nucleus</keyword>
<dbReference type="PROSITE" id="PS51192">
    <property type="entry name" value="HELICASE_ATP_BIND_1"/>
    <property type="match status" value="1"/>
</dbReference>
<proteinExistence type="inferred from homology"/>
<dbReference type="PROSITE" id="PS51194">
    <property type="entry name" value="HELICASE_CTER"/>
    <property type="match status" value="1"/>
</dbReference>
<evidence type="ECO:0000259" key="13">
    <source>
        <dbReference type="PROSITE" id="PS51194"/>
    </source>
</evidence>